<keyword evidence="12" id="KW-1185">Reference proteome</keyword>
<dbReference type="InterPro" id="IPR036108">
    <property type="entry name" value="4pyrrol_syn_uPrphyn_synt_sf"/>
</dbReference>
<evidence type="ECO:0000256" key="9">
    <source>
        <dbReference type="RuleBase" id="RU366031"/>
    </source>
</evidence>
<comment type="similarity">
    <text evidence="2 9">Belongs to the uroporphyrinogen-III synthase family.</text>
</comment>
<evidence type="ECO:0000256" key="1">
    <source>
        <dbReference type="ARBA" id="ARBA00004772"/>
    </source>
</evidence>
<dbReference type="PANTHER" id="PTHR38042:SF1">
    <property type="entry name" value="UROPORPHYRINOGEN-III SYNTHASE, CHLOROPLASTIC"/>
    <property type="match status" value="1"/>
</dbReference>
<comment type="caution">
    <text evidence="11">The sequence shown here is derived from an EMBL/GenBank/DDBJ whole genome shotgun (WGS) entry which is preliminary data.</text>
</comment>
<organism evidence="11 12">
    <name type="scientific">Commensalibacter melissae</name>
    <dbReference type="NCBI Taxonomy" id="2070537"/>
    <lineage>
        <taxon>Bacteria</taxon>
        <taxon>Pseudomonadati</taxon>
        <taxon>Pseudomonadota</taxon>
        <taxon>Alphaproteobacteria</taxon>
        <taxon>Acetobacterales</taxon>
        <taxon>Acetobacteraceae</taxon>
    </lineage>
</organism>
<dbReference type="Proteomes" id="UP000247565">
    <property type="component" value="Unassembled WGS sequence"/>
</dbReference>
<evidence type="ECO:0000256" key="2">
    <source>
        <dbReference type="ARBA" id="ARBA00008133"/>
    </source>
</evidence>
<comment type="catalytic activity">
    <reaction evidence="8 9">
        <text>hydroxymethylbilane = uroporphyrinogen III + H2O</text>
        <dbReference type="Rhea" id="RHEA:18965"/>
        <dbReference type="ChEBI" id="CHEBI:15377"/>
        <dbReference type="ChEBI" id="CHEBI:57308"/>
        <dbReference type="ChEBI" id="CHEBI:57845"/>
        <dbReference type="EC" id="4.2.1.75"/>
    </reaction>
</comment>
<dbReference type="Pfam" id="PF02602">
    <property type="entry name" value="HEM4"/>
    <property type="match status" value="1"/>
</dbReference>
<proteinExistence type="inferred from homology"/>
<dbReference type="RefSeq" id="WP_110438210.1">
    <property type="nucleotide sequence ID" value="NZ_QGLT01000001.1"/>
</dbReference>
<dbReference type="GO" id="GO:0006782">
    <property type="term" value="P:protoporphyrinogen IX biosynthetic process"/>
    <property type="evidence" value="ECO:0007669"/>
    <property type="project" value="UniProtKB-UniRule"/>
</dbReference>
<dbReference type="InterPro" id="IPR003754">
    <property type="entry name" value="4pyrrol_synth_uPrphyn_synth"/>
</dbReference>
<accession>A0A318MYN2</accession>
<name>A0A318MYN2_9PROT</name>
<evidence type="ECO:0000256" key="6">
    <source>
        <dbReference type="ARBA" id="ARBA00037589"/>
    </source>
</evidence>
<evidence type="ECO:0000256" key="5">
    <source>
        <dbReference type="ARBA" id="ARBA00023244"/>
    </source>
</evidence>
<keyword evidence="5 9" id="KW-0627">Porphyrin biosynthesis</keyword>
<keyword evidence="4 9" id="KW-0456">Lyase</keyword>
<evidence type="ECO:0000256" key="7">
    <source>
        <dbReference type="ARBA" id="ARBA00040167"/>
    </source>
</evidence>
<comment type="function">
    <text evidence="6 9">Catalyzes cyclization of the linear tetrapyrrole, hydroxymethylbilane, to the macrocyclic uroporphyrinogen III.</text>
</comment>
<sequence length="245" mass="28083">MKLGDKQKNYIVITRPEPGLSETILKVQTLGWKTLALPLMNVNQLSVEFTNIDQIQAILFTSRQAIISTVKLFIRQDIRYRDIPVFAVGDITAHDAKIAGFEKVQSAHKDSNALNDLIQRELFPKQGGLLFPVGKGQGKQLISNLQNSGFKMIVEEVYETRRKNFIPFSFIEKLKQGEISTILFFSSETAQFFKDLLYEEYRYLLNQIYAIAISEKVKKVLENFQWKGIVVADHPSTESMLYLIK</sequence>
<dbReference type="EMBL" id="QGLT01000001">
    <property type="protein sequence ID" value="PXZ01691.1"/>
    <property type="molecule type" value="Genomic_DNA"/>
</dbReference>
<dbReference type="UniPathway" id="UPA00251">
    <property type="reaction ID" value="UER00320"/>
</dbReference>
<evidence type="ECO:0000256" key="8">
    <source>
        <dbReference type="ARBA" id="ARBA00048617"/>
    </source>
</evidence>
<dbReference type="EC" id="4.2.1.75" evidence="3 9"/>
<reference evidence="11 12" key="1">
    <citation type="submission" date="2018-05" db="EMBL/GenBank/DDBJ databases">
        <title>Reference genomes for bee gut microbiota database.</title>
        <authorList>
            <person name="Ellegaard K.M."/>
        </authorList>
    </citation>
    <scope>NUCLEOTIDE SEQUENCE [LARGE SCALE GENOMIC DNA]</scope>
    <source>
        <strain evidence="11 12">ESL0284</strain>
    </source>
</reference>
<dbReference type="Gene3D" id="3.40.50.10090">
    <property type="match status" value="2"/>
</dbReference>
<evidence type="ECO:0000256" key="3">
    <source>
        <dbReference type="ARBA" id="ARBA00013109"/>
    </source>
</evidence>
<dbReference type="SUPFAM" id="SSF69618">
    <property type="entry name" value="HemD-like"/>
    <property type="match status" value="1"/>
</dbReference>
<gene>
    <name evidence="11" type="ORF">DK869_01380</name>
</gene>
<dbReference type="PANTHER" id="PTHR38042">
    <property type="entry name" value="UROPORPHYRINOGEN-III SYNTHASE, CHLOROPLASTIC"/>
    <property type="match status" value="1"/>
</dbReference>
<dbReference type="InterPro" id="IPR039793">
    <property type="entry name" value="UROS/Hem4"/>
</dbReference>
<evidence type="ECO:0000313" key="12">
    <source>
        <dbReference type="Proteomes" id="UP000247565"/>
    </source>
</evidence>
<evidence type="ECO:0000259" key="10">
    <source>
        <dbReference type="Pfam" id="PF02602"/>
    </source>
</evidence>
<protein>
    <recommendedName>
        <fullName evidence="7 9">Uroporphyrinogen-III synthase</fullName>
        <ecNumber evidence="3 9">4.2.1.75</ecNumber>
    </recommendedName>
</protein>
<evidence type="ECO:0000256" key="4">
    <source>
        <dbReference type="ARBA" id="ARBA00023239"/>
    </source>
</evidence>
<dbReference type="CDD" id="cd06578">
    <property type="entry name" value="HemD"/>
    <property type="match status" value="1"/>
</dbReference>
<evidence type="ECO:0000313" key="11">
    <source>
        <dbReference type="EMBL" id="PXZ01691.1"/>
    </source>
</evidence>
<comment type="pathway">
    <text evidence="1 9">Porphyrin-containing compound metabolism; protoporphyrin-IX biosynthesis; coproporphyrinogen-III from 5-aminolevulinate: step 3/4.</text>
</comment>
<dbReference type="GO" id="GO:0004852">
    <property type="term" value="F:uroporphyrinogen-III synthase activity"/>
    <property type="evidence" value="ECO:0007669"/>
    <property type="project" value="UniProtKB-UniRule"/>
</dbReference>
<dbReference type="GO" id="GO:0006780">
    <property type="term" value="P:uroporphyrinogen III biosynthetic process"/>
    <property type="evidence" value="ECO:0007669"/>
    <property type="project" value="UniProtKB-UniRule"/>
</dbReference>
<feature type="domain" description="Tetrapyrrole biosynthesis uroporphyrinogen III synthase" evidence="10">
    <location>
        <begin position="26"/>
        <end position="241"/>
    </location>
</feature>
<dbReference type="AlphaFoldDB" id="A0A318MYN2"/>